<feature type="domain" description="FAD dependent oxidoreductase" evidence="8">
    <location>
        <begin position="7"/>
        <end position="376"/>
    </location>
</feature>
<dbReference type="SUPFAM" id="SSF51905">
    <property type="entry name" value="FAD/NAD(P)-binding domain"/>
    <property type="match status" value="1"/>
</dbReference>
<dbReference type="InterPro" id="IPR006076">
    <property type="entry name" value="FAD-dep_OxRdtase"/>
</dbReference>
<dbReference type="AlphaFoldDB" id="A0A1Y1IKN2"/>
<protein>
    <recommendedName>
        <fullName evidence="3">sarcosine oxidasee (formaldehyde-forming)</fullName>
        <ecNumber evidence="3">1.5.3.1</ecNumber>
    </recommendedName>
</protein>
<keyword evidence="10" id="KW-1185">Reference proteome</keyword>
<comment type="similarity">
    <text evidence="2">Belongs to the MSOX/MTOX family.</text>
</comment>
<evidence type="ECO:0000259" key="8">
    <source>
        <dbReference type="Pfam" id="PF01266"/>
    </source>
</evidence>
<dbReference type="PANTHER" id="PTHR10961:SF7">
    <property type="entry name" value="FAD DEPENDENT OXIDOREDUCTASE DOMAIN-CONTAINING PROTEIN"/>
    <property type="match status" value="1"/>
</dbReference>
<keyword evidence="4" id="KW-0285">Flavoprotein</keyword>
<sequence length="419" mass="46087">MADITHDVIVVGAGIMGSATAWELTRRGRTVLLLEQFDFLHRRGSSHGESRIIRRTYPQDYYTKMMELSYNLWEEAQQEAGVRVYTQTGGLDFGRRNNAEVQGLIRSCEVHKVEHEVLTAAAAMDRFPQLRLPDDHVAIYSPAAGVLNATKAVAMFQRLATARGATLRDRIKIEHIGTKRLVDGSTGVEVLANDGRTVFAGKKCVIAAGAWSKSLFKKIAGVEVPVEPLHTTVAYWRTIGTDGFSAAKGFPVFINYEQPALIYGMPCLEFPGLLKAAFHLGPLCDPDARAPEPLLADVHKYVVPFLREKFGSAVRTDAPALAEGCMYSMTPDEDFILDFLPLPDQPKQKGPILVAAGFSGHGFKFGPLIGKIMADLATTGKCPEVPLHRFALGRFESKPSVELPRGEEVEELLARRARL</sequence>
<organism evidence="9 10">
    <name type="scientific">Klebsormidium nitens</name>
    <name type="common">Green alga</name>
    <name type="synonym">Ulothrix nitens</name>
    <dbReference type="NCBI Taxonomy" id="105231"/>
    <lineage>
        <taxon>Eukaryota</taxon>
        <taxon>Viridiplantae</taxon>
        <taxon>Streptophyta</taxon>
        <taxon>Klebsormidiophyceae</taxon>
        <taxon>Klebsormidiales</taxon>
        <taxon>Klebsormidiaceae</taxon>
        <taxon>Klebsormidium</taxon>
    </lineage>
</organism>
<evidence type="ECO:0000256" key="2">
    <source>
        <dbReference type="ARBA" id="ARBA00010989"/>
    </source>
</evidence>
<dbReference type="Gene3D" id="3.50.50.60">
    <property type="entry name" value="FAD/NAD(P)-binding domain"/>
    <property type="match status" value="1"/>
</dbReference>
<dbReference type="GO" id="GO:0050660">
    <property type="term" value="F:flavin adenine dinucleotide binding"/>
    <property type="evidence" value="ECO:0007669"/>
    <property type="project" value="InterPro"/>
</dbReference>
<keyword evidence="6" id="KW-0560">Oxidoreductase</keyword>
<dbReference type="Pfam" id="PF01266">
    <property type="entry name" value="DAO"/>
    <property type="match status" value="1"/>
</dbReference>
<keyword evidence="5" id="KW-0274">FAD</keyword>
<evidence type="ECO:0000256" key="4">
    <source>
        <dbReference type="ARBA" id="ARBA00022630"/>
    </source>
</evidence>
<dbReference type="EC" id="1.5.3.1" evidence="3"/>
<evidence type="ECO:0000256" key="1">
    <source>
        <dbReference type="ARBA" id="ARBA00001974"/>
    </source>
</evidence>
<proteinExistence type="inferred from homology"/>
<gene>
    <name evidence="9" type="ORF">KFL_005110080</name>
</gene>
<dbReference type="PANTHER" id="PTHR10961">
    <property type="entry name" value="PEROXISOMAL SARCOSINE OXIDASE"/>
    <property type="match status" value="1"/>
</dbReference>
<comment type="cofactor">
    <cofactor evidence="1">
        <name>FAD</name>
        <dbReference type="ChEBI" id="CHEBI:57692"/>
    </cofactor>
</comment>
<dbReference type="FunFam" id="3.50.50.60:FF:000189">
    <property type="entry name" value="Monomeric sarcosine oxidase"/>
    <property type="match status" value="1"/>
</dbReference>
<comment type="catalytic activity">
    <reaction evidence="7">
        <text>sarcosine + O2 + H2O = formaldehyde + glycine + H2O2</text>
        <dbReference type="Rhea" id="RHEA:13313"/>
        <dbReference type="ChEBI" id="CHEBI:15377"/>
        <dbReference type="ChEBI" id="CHEBI:15379"/>
        <dbReference type="ChEBI" id="CHEBI:16240"/>
        <dbReference type="ChEBI" id="CHEBI:16842"/>
        <dbReference type="ChEBI" id="CHEBI:57305"/>
        <dbReference type="ChEBI" id="CHEBI:57433"/>
        <dbReference type="EC" id="1.5.3.1"/>
    </reaction>
</comment>
<evidence type="ECO:0000313" key="10">
    <source>
        <dbReference type="Proteomes" id="UP000054558"/>
    </source>
</evidence>
<evidence type="ECO:0000256" key="7">
    <source>
        <dbReference type="ARBA" id="ARBA00052742"/>
    </source>
</evidence>
<dbReference type="InterPro" id="IPR045170">
    <property type="entry name" value="MTOX"/>
</dbReference>
<evidence type="ECO:0000256" key="6">
    <source>
        <dbReference type="ARBA" id="ARBA00023002"/>
    </source>
</evidence>
<dbReference type="SUPFAM" id="SSF54373">
    <property type="entry name" value="FAD-linked reductases, C-terminal domain"/>
    <property type="match status" value="1"/>
</dbReference>
<evidence type="ECO:0000256" key="3">
    <source>
        <dbReference type="ARBA" id="ARBA00012769"/>
    </source>
</evidence>
<dbReference type="GO" id="GO:0008115">
    <property type="term" value="F:sarcosine oxidase activity"/>
    <property type="evidence" value="ECO:0000318"/>
    <property type="project" value="GO_Central"/>
</dbReference>
<dbReference type="NCBIfam" id="NF008425">
    <property type="entry name" value="PRK11259.1"/>
    <property type="match status" value="1"/>
</dbReference>
<dbReference type="STRING" id="105231.A0A1Y1IKN2"/>
<reference evidence="9 10" key="1">
    <citation type="journal article" date="2014" name="Nat. Commun.">
        <title>Klebsormidium flaccidum genome reveals primary factors for plant terrestrial adaptation.</title>
        <authorList>
            <person name="Hori K."/>
            <person name="Maruyama F."/>
            <person name="Fujisawa T."/>
            <person name="Togashi T."/>
            <person name="Yamamoto N."/>
            <person name="Seo M."/>
            <person name="Sato S."/>
            <person name="Yamada T."/>
            <person name="Mori H."/>
            <person name="Tajima N."/>
            <person name="Moriyama T."/>
            <person name="Ikeuchi M."/>
            <person name="Watanabe M."/>
            <person name="Wada H."/>
            <person name="Kobayashi K."/>
            <person name="Saito M."/>
            <person name="Masuda T."/>
            <person name="Sasaki-Sekimoto Y."/>
            <person name="Mashiguchi K."/>
            <person name="Awai K."/>
            <person name="Shimojima M."/>
            <person name="Masuda S."/>
            <person name="Iwai M."/>
            <person name="Nobusawa T."/>
            <person name="Narise T."/>
            <person name="Kondo S."/>
            <person name="Saito H."/>
            <person name="Sato R."/>
            <person name="Murakawa M."/>
            <person name="Ihara Y."/>
            <person name="Oshima-Yamada Y."/>
            <person name="Ohtaka K."/>
            <person name="Satoh M."/>
            <person name="Sonobe K."/>
            <person name="Ishii M."/>
            <person name="Ohtani R."/>
            <person name="Kanamori-Sato M."/>
            <person name="Honoki R."/>
            <person name="Miyazaki D."/>
            <person name="Mochizuki H."/>
            <person name="Umetsu J."/>
            <person name="Higashi K."/>
            <person name="Shibata D."/>
            <person name="Kamiya Y."/>
            <person name="Sato N."/>
            <person name="Nakamura Y."/>
            <person name="Tabata S."/>
            <person name="Ida S."/>
            <person name="Kurokawa K."/>
            <person name="Ohta H."/>
        </authorList>
    </citation>
    <scope>NUCLEOTIDE SEQUENCE [LARGE SCALE GENOMIC DNA]</scope>
    <source>
        <strain evidence="9 10">NIES-2285</strain>
    </source>
</reference>
<name>A0A1Y1IKN2_KLENI</name>
<accession>A0A1Y1IKN2</accession>
<evidence type="ECO:0000313" key="9">
    <source>
        <dbReference type="EMBL" id="GAQ89326.1"/>
    </source>
</evidence>
<dbReference type="InterPro" id="IPR036188">
    <property type="entry name" value="FAD/NAD-bd_sf"/>
</dbReference>
<dbReference type="EMBL" id="DF237460">
    <property type="protein sequence ID" value="GAQ89326.1"/>
    <property type="molecule type" value="Genomic_DNA"/>
</dbReference>
<dbReference type="Gene3D" id="3.30.9.10">
    <property type="entry name" value="D-Amino Acid Oxidase, subunit A, domain 2"/>
    <property type="match status" value="1"/>
</dbReference>
<dbReference type="Proteomes" id="UP000054558">
    <property type="component" value="Unassembled WGS sequence"/>
</dbReference>
<dbReference type="OrthoDB" id="424974at2759"/>
<evidence type="ECO:0000256" key="5">
    <source>
        <dbReference type="ARBA" id="ARBA00022827"/>
    </source>
</evidence>
<dbReference type="OMA" id="WPMLWAH"/>